<comment type="caution">
    <text evidence="1">The sequence shown here is derived from an EMBL/GenBank/DDBJ whole genome shotgun (WGS) entry which is preliminary data.</text>
</comment>
<reference evidence="1 2" key="1">
    <citation type="submission" date="2024-03" db="EMBL/GenBank/DDBJ databases">
        <title>The Acrasis kona genome and developmental transcriptomes reveal deep origins of eukaryotic multicellular pathways.</title>
        <authorList>
            <person name="Sheikh S."/>
            <person name="Fu C.-J."/>
            <person name="Brown M.W."/>
            <person name="Baldauf S.L."/>
        </authorList>
    </citation>
    <scope>NUCLEOTIDE SEQUENCE [LARGE SCALE GENOMIC DNA]</scope>
    <source>
        <strain evidence="1 2">ATCC MYA-3509</strain>
    </source>
</reference>
<keyword evidence="2" id="KW-1185">Reference proteome</keyword>
<protein>
    <submittedName>
        <fullName evidence="1">Intersectin</fullName>
    </submittedName>
</protein>
<evidence type="ECO:0000313" key="1">
    <source>
        <dbReference type="EMBL" id="KAL0489736.1"/>
    </source>
</evidence>
<sequence>MPHYIEVPSDMYIKGILSNEHIKSDVKYCFQKLQTKNTQTTNMSIVPMLSSILPPLLKNGVNTIFANPRLIVYPNLPPNIPLSSLIAEINTCVGAIPPTWVIWIPVPVVTAFTFPLLHQTSLKLTKATCVDAVGVPYSVFLEIHNSTYIIHSIVQGGAVFSYGMPIHALLWVEGRYATNVSFMPRIVTKITPYSVAMCMKTIYVLSNKWVAPNPQMIPPVPQFGGTVLTRNFACGHSNYIFFVEMGLGVTYLLEVRREKARMSRRVFLLRTKLVSM</sequence>
<dbReference type="Proteomes" id="UP001431209">
    <property type="component" value="Unassembled WGS sequence"/>
</dbReference>
<accession>A0AAW2ZKQ5</accession>
<gene>
    <name evidence="1" type="ORF">AKO1_003929</name>
</gene>
<proteinExistence type="predicted"/>
<evidence type="ECO:0000313" key="2">
    <source>
        <dbReference type="Proteomes" id="UP001431209"/>
    </source>
</evidence>
<name>A0AAW2ZKQ5_9EUKA</name>
<organism evidence="1 2">
    <name type="scientific">Acrasis kona</name>
    <dbReference type="NCBI Taxonomy" id="1008807"/>
    <lineage>
        <taxon>Eukaryota</taxon>
        <taxon>Discoba</taxon>
        <taxon>Heterolobosea</taxon>
        <taxon>Tetramitia</taxon>
        <taxon>Eutetramitia</taxon>
        <taxon>Acrasidae</taxon>
        <taxon>Acrasis</taxon>
    </lineage>
</organism>
<dbReference type="AlphaFoldDB" id="A0AAW2ZKQ5"/>
<dbReference type="EMBL" id="JAOPGA020001602">
    <property type="protein sequence ID" value="KAL0489736.1"/>
    <property type="molecule type" value="Genomic_DNA"/>
</dbReference>